<sequence>MHPFIAQSPVDLLAVVPIAIGFHPEDSVVLLAFDAQMPGAPARRGETFHARVDLPRTDEHRDEVAQLLINVVRRHRVGMVGLLVYTEDIAESVLFADLFVPQLVAAGVVVVDVLRVGPDRFYALGDPSDPGVPYDLSSHPFTARQVLSGRVVHQNRAALMDSLIGEDEADSEALGRVADTYVDELLASGHTHGRLGELLRGEARWLQRRIRSYLRSPRPLAPLVAGRVLVLVAFDALREVAWAEMTRGQAHLHVELWRDLTRRAPADLRSGAGGLLAFAAWLAGDGALACCALDRCFGTDPEDRMARQVVALLESATPPTVWAPIPQSALRVFTIGSEPTDETPRESEEGSAVS</sequence>
<name>A0A3N0DVL4_9ACTN</name>
<proteinExistence type="predicted"/>
<gene>
    <name evidence="1" type="ORF">EFL95_11795</name>
</gene>
<dbReference type="InterPro" id="IPR025447">
    <property type="entry name" value="DUF4192"/>
</dbReference>
<reference evidence="1 2" key="1">
    <citation type="submission" date="2018-11" db="EMBL/GenBank/DDBJ databases">
        <authorList>
            <person name="Li F."/>
        </authorList>
    </citation>
    <scope>NUCLEOTIDE SEQUENCE [LARGE SCALE GENOMIC DNA]</scope>
    <source>
        <strain evidence="1 2">KIS18-7</strain>
    </source>
</reference>
<dbReference type="OrthoDB" id="3264463at2"/>
<accession>A0A3N0DVL4</accession>
<dbReference type="Pfam" id="PF13830">
    <property type="entry name" value="DUF4192"/>
    <property type="match status" value="1"/>
</dbReference>
<evidence type="ECO:0000313" key="2">
    <source>
        <dbReference type="Proteomes" id="UP000277094"/>
    </source>
</evidence>
<dbReference type="AlphaFoldDB" id="A0A3N0DVL4"/>
<evidence type="ECO:0000313" key="1">
    <source>
        <dbReference type="EMBL" id="RNL79644.1"/>
    </source>
</evidence>
<keyword evidence="2" id="KW-1185">Reference proteome</keyword>
<protein>
    <submittedName>
        <fullName evidence="1">DUF4192 domain-containing protein</fullName>
    </submittedName>
</protein>
<dbReference type="RefSeq" id="WP_123234147.1">
    <property type="nucleotide sequence ID" value="NZ_RJSG01000002.1"/>
</dbReference>
<comment type="caution">
    <text evidence="1">The sequence shown here is derived from an EMBL/GenBank/DDBJ whole genome shotgun (WGS) entry which is preliminary data.</text>
</comment>
<dbReference type="Proteomes" id="UP000277094">
    <property type="component" value="Unassembled WGS sequence"/>
</dbReference>
<organism evidence="1 2">
    <name type="scientific">Nocardioides marmorisolisilvae</name>
    <dbReference type="NCBI Taxonomy" id="1542737"/>
    <lineage>
        <taxon>Bacteria</taxon>
        <taxon>Bacillati</taxon>
        <taxon>Actinomycetota</taxon>
        <taxon>Actinomycetes</taxon>
        <taxon>Propionibacteriales</taxon>
        <taxon>Nocardioidaceae</taxon>
        <taxon>Nocardioides</taxon>
    </lineage>
</organism>
<dbReference type="EMBL" id="RJSG01000002">
    <property type="protein sequence ID" value="RNL79644.1"/>
    <property type="molecule type" value="Genomic_DNA"/>
</dbReference>